<protein>
    <recommendedName>
        <fullName evidence="4">Replication factor A C-terminal domain-containing protein</fullName>
    </recommendedName>
</protein>
<evidence type="ECO:0000256" key="1">
    <source>
        <dbReference type="SAM" id="MobiDB-lite"/>
    </source>
</evidence>
<accession>A0ABC8JU07</accession>
<dbReference type="EMBL" id="CAKOAT010145154">
    <property type="protein sequence ID" value="CAH8341033.1"/>
    <property type="molecule type" value="Genomic_DNA"/>
</dbReference>
<dbReference type="SUPFAM" id="SSF50249">
    <property type="entry name" value="Nucleic acid-binding proteins"/>
    <property type="match status" value="1"/>
</dbReference>
<organism evidence="2 3">
    <name type="scientific">Eruca vesicaria subsp. sativa</name>
    <name type="common">Garden rocket</name>
    <name type="synonym">Eruca sativa</name>
    <dbReference type="NCBI Taxonomy" id="29727"/>
    <lineage>
        <taxon>Eukaryota</taxon>
        <taxon>Viridiplantae</taxon>
        <taxon>Streptophyta</taxon>
        <taxon>Embryophyta</taxon>
        <taxon>Tracheophyta</taxon>
        <taxon>Spermatophyta</taxon>
        <taxon>Magnoliopsida</taxon>
        <taxon>eudicotyledons</taxon>
        <taxon>Gunneridae</taxon>
        <taxon>Pentapetalae</taxon>
        <taxon>rosids</taxon>
        <taxon>malvids</taxon>
        <taxon>Brassicales</taxon>
        <taxon>Brassicaceae</taxon>
        <taxon>Brassiceae</taxon>
        <taxon>Eruca</taxon>
    </lineage>
</organism>
<dbReference type="Proteomes" id="UP001642260">
    <property type="component" value="Unassembled WGS sequence"/>
</dbReference>
<feature type="compositionally biased region" description="Basic and acidic residues" evidence="1">
    <location>
        <begin position="126"/>
        <end position="144"/>
    </location>
</feature>
<dbReference type="InterPro" id="IPR012340">
    <property type="entry name" value="NA-bd_OB-fold"/>
</dbReference>
<evidence type="ECO:0000313" key="3">
    <source>
        <dbReference type="Proteomes" id="UP001642260"/>
    </source>
</evidence>
<gene>
    <name evidence="2" type="ORF">ERUC_LOCUS15538</name>
</gene>
<sequence length="144" mass="15923">MVELVAWFECTETIDDFVNGFGWYYIGCGVCHTKETKGLTTLMCKKCGKSEIISVYDHKDQAVFVLLGDSEEELIGKKASELAETYHQANERVGEDHIVPVPQAIFDTIAPETNGNLGVNADEDLDNKGEDHADEPVKRGADEI</sequence>
<name>A0ABC8JU07_ERUVS</name>
<reference evidence="2 3" key="1">
    <citation type="submission" date="2022-03" db="EMBL/GenBank/DDBJ databases">
        <authorList>
            <person name="Macdonald S."/>
            <person name="Ahmed S."/>
            <person name="Newling K."/>
        </authorList>
    </citation>
    <scope>NUCLEOTIDE SEQUENCE [LARGE SCALE GENOMIC DNA]</scope>
</reference>
<proteinExistence type="predicted"/>
<keyword evidence="3" id="KW-1185">Reference proteome</keyword>
<dbReference type="AlphaFoldDB" id="A0ABC8JU07"/>
<dbReference type="Gene3D" id="2.40.50.140">
    <property type="entry name" value="Nucleic acid-binding proteins"/>
    <property type="match status" value="1"/>
</dbReference>
<evidence type="ECO:0000313" key="2">
    <source>
        <dbReference type="EMBL" id="CAH8341033.1"/>
    </source>
</evidence>
<evidence type="ECO:0008006" key="4">
    <source>
        <dbReference type="Google" id="ProtNLM"/>
    </source>
</evidence>
<feature type="region of interest" description="Disordered" evidence="1">
    <location>
        <begin position="112"/>
        <end position="144"/>
    </location>
</feature>
<comment type="caution">
    <text evidence="2">The sequence shown here is derived from an EMBL/GenBank/DDBJ whole genome shotgun (WGS) entry which is preliminary data.</text>
</comment>